<protein>
    <submittedName>
        <fullName evidence="1">Uncharacterized protein</fullName>
    </submittedName>
</protein>
<proteinExistence type="predicted"/>
<dbReference type="AlphaFoldDB" id="A0AAV4ABJ5"/>
<evidence type="ECO:0000313" key="1">
    <source>
        <dbReference type="EMBL" id="GFO05530.1"/>
    </source>
</evidence>
<sequence>MSDFPNSMKPTRQKIIYKVCTGATQYKVFVQERGTYFSCQTERDTFDLPLLCVVYAGNEKKRFCMFGPNAGNRNSNRCDKFVQVQKAALNFYSPKMKFTREGDTRPT</sequence>
<accession>A0AAV4ABJ5</accession>
<evidence type="ECO:0000313" key="2">
    <source>
        <dbReference type="Proteomes" id="UP000735302"/>
    </source>
</evidence>
<organism evidence="1 2">
    <name type="scientific">Plakobranchus ocellatus</name>
    <dbReference type="NCBI Taxonomy" id="259542"/>
    <lineage>
        <taxon>Eukaryota</taxon>
        <taxon>Metazoa</taxon>
        <taxon>Spiralia</taxon>
        <taxon>Lophotrochozoa</taxon>
        <taxon>Mollusca</taxon>
        <taxon>Gastropoda</taxon>
        <taxon>Heterobranchia</taxon>
        <taxon>Euthyneura</taxon>
        <taxon>Panpulmonata</taxon>
        <taxon>Sacoglossa</taxon>
        <taxon>Placobranchoidea</taxon>
        <taxon>Plakobranchidae</taxon>
        <taxon>Plakobranchus</taxon>
    </lineage>
</organism>
<dbReference type="Proteomes" id="UP000735302">
    <property type="component" value="Unassembled WGS sequence"/>
</dbReference>
<name>A0AAV4ABJ5_9GAST</name>
<gene>
    <name evidence="1" type="ORF">PoB_003203500</name>
</gene>
<keyword evidence="2" id="KW-1185">Reference proteome</keyword>
<comment type="caution">
    <text evidence="1">The sequence shown here is derived from an EMBL/GenBank/DDBJ whole genome shotgun (WGS) entry which is preliminary data.</text>
</comment>
<dbReference type="EMBL" id="BLXT01003748">
    <property type="protein sequence ID" value="GFO05530.1"/>
    <property type="molecule type" value="Genomic_DNA"/>
</dbReference>
<reference evidence="1 2" key="1">
    <citation type="journal article" date="2021" name="Elife">
        <title>Chloroplast acquisition without the gene transfer in kleptoplastic sea slugs, Plakobranchus ocellatus.</title>
        <authorList>
            <person name="Maeda T."/>
            <person name="Takahashi S."/>
            <person name="Yoshida T."/>
            <person name="Shimamura S."/>
            <person name="Takaki Y."/>
            <person name="Nagai Y."/>
            <person name="Toyoda A."/>
            <person name="Suzuki Y."/>
            <person name="Arimoto A."/>
            <person name="Ishii H."/>
            <person name="Satoh N."/>
            <person name="Nishiyama T."/>
            <person name="Hasebe M."/>
            <person name="Maruyama T."/>
            <person name="Minagawa J."/>
            <person name="Obokata J."/>
            <person name="Shigenobu S."/>
        </authorList>
    </citation>
    <scope>NUCLEOTIDE SEQUENCE [LARGE SCALE GENOMIC DNA]</scope>
</reference>